<dbReference type="PANTHER" id="PTHR45036">
    <property type="entry name" value="METHYLTRANSFERASE LIKE 7B"/>
    <property type="match status" value="1"/>
</dbReference>
<organism evidence="3">
    <name type="scientific">Micromonas pusilla (strain CCMP1545)</name>
    <name type="common">Picoplanktonic green alga</name>
    <dbReference type="NCBI Taxonomy" id="564608"/>
    <lineage>
        <taxon>Eukaryota</taxon>
        <taxon>Viridiplantae</taxon>
        <taxon>Chlorophyta</taxon>
        <taxon>Mamiellophyceae</taxon>
        <taxon>Mamiellales</taxon>
        <taxon>Mamiellaceae</taxon>
        <taxon>Micromonas</taxon>
    </lineage>
</organism>
<dbReference type="GO" id="GO:0008757">
    <property type="term" value="F:S-adenosylmethionine-dependent methyltransferase activity"/>
    <property type="evidence" value="ECO:0007669"/>
    <property type="project" value="InterPro"/>
</dbReference>
<dbReference type="InterPro" id="IPR029063">
    <property type="entry name" value="SAM-dependent_MTases_sf"/>
</dbReference>
<gene>
    <name evidence="2" type="ORF">MICPUCDRAFT_34549</name>
</gene>
<sequence length="250" mass="26395">MTAIVDADPVLLAEFDRQRNAKQDVLFAKGMNGGMGGYESAVAARKNDLFEDVFASLPKGSNVEATVVEVGMGTFPNARYYFDGGRRGGRKLDIVGVDPNDAMESFARSNLAKANEAFGGGGGEDASLRIVHGVAEALPLKDNSADAVVCTLTLCSVLDQVAAVSEIKRILKPGAPFMFIEHVLSEDDPRLAAQQISLNGMQVAMADGCHLDRKTLDVIDAAGFASVRSERFTLPGFGLISSQVAGIAIV</sequence>
<dbReference type="AlphaFoldDB" id="C1MX48"/>
<dbReference type="InterPro" id="IPR052356">
    <property type="entry name" value="Thiol_S-MT"/>
</dbReference>
<dbReference type="EMBL" id="GG663742">
    <property type="protein sequence ID" value="EEH55398.1"/>
    <property type="molecule type" value="Genomic_DNA"/>
</dbReference>
<evidence type="ECO:0000259" key="1">
    <source>
        <dbReference type="Pfam" id="PF08241"/>
    </source>
</evidence>
<accession>C1MX48</accession>
<proteinExistence type="predicted"/>
<dbReference type="Pfam" id="PF08241">
    <property type="entry name" value="Methyltransf_11"/>
    <property type="match status" value="1"/>
</dbReference>
<keyword evidence="3" id="KW-1185">Reference proteome</keyword>
<dbReference type="InterPro" id="IPR013216">
    <property type="entry name" value="Methyltransf_11"/>
</dbReference>
<feature type="domain" description="Methyltransferase type 11" evidence="1">
    <location>
        <begin position="69"/>
        <end position="178"/>
    </location>
</feature>
<evidence type="ECO:0000313" key="3">
    <source>
        <dbReference type="Proteomes" id="UP000001876"/>
    </source>
</evidence>
<evidence type="ECO:0000313" key="2">
    <source>
        <dbReference type="EMBL" id="EEH55398.1"/>
    </source>
</evidence>
<dbReference type="CDD" id="cd02440">
    <property type="entry name" value="AdoMet_MTases"/>
    <property type="match status" value="1"/>
</dbReference>
<protein>
    <submittedName>
        <fullName evidence="2">Predicted protein</fullName>
    </submittedName>
</protein>
<dbReference type="OMA" id="APFMFIE"/>
<name>C1MX48_MICPC</name>
<dbReference type="RefSeq" id="XP_003060629.1">
    <property type="nucleotide sequence ID" value="XM_003060583.1"/>
</dbReference>
<reference evidence="2 3" key="1">
    <citation type="journal article" date="2009" name="Science">
        <title>Green evolution and dynamic adaptations revealed by genomes of the marine picoeukaryotes Micromonas.</title>
        <authorList>
            <person name="Worden A.Z."/>
            <person name="Lee J.H."/>
            <person name="Mock T."/>
            <person name="Rouze P."/>
            <person name="Simmons M.P."/>
            <person name="Aerts A.L."/>
            <person name="Allen A.E."/>
            <person name="Cuvelier M.L."/>
            <person name="Derelle E."/>
            <person name="Everett M.V."/>
            <person name="Foulon E."/>
            <person name="Grimwood J."/>
            <person name="Gundlach H."/>
            <person name="Henrissat B."/>
            <person name="Napoli C."/>
            <person name="McDonald S.M."/>
            <person name="Parker M.S."/>
            <person name="Rombauts S."/>
            <person name="Salamov A."/>
            <person name="Von Dassow P."/>
            <person name="Badger J.H."/>
            <person name="Coutinho P.M."/>
            <person name="Demir E."/>
            <person name="Dubchak I."/>
            <person name="Gentemann C."/>
            <person name="Eikrem W."/>
            <person name="Gready J.E."/>
            <person name="John U."/>
            <person name="Lanier W."/>
            <person name="Lindquist E.A."/>
            <person name="Lucas S."/>
            <person name="Mayer K.F."/>
            <person name="Moreau H."/>
            <person name="Not F."/>
            <person name="Otillar R."/>
            <person name="Panaud O."/>
            <person name="Pangilinan J."/>
            <person name="Paulsen I."/>
            <person name="Piegu B."/>
            <person name="Poliakov A."/>
            <person name="Robbens S."/>
            <person name="Schmutz J."/>
            <person name="Toulza E."/>
            <person name="Wyss T."/>
            <person name="Zelensky A."/>
            <person name="Zhou K."/>
            <person name="Armbrust E.V."/>
            <person name="Bhattacharya D."/>
            <person name="Goodenough U.W."/>
            <person name="Van de Peer Y."/>
            <person name="Grigoriev I.V."/>
        </authorList>
    </citation>
    <scope>NUCLEOTIDE SEQUENCE [LARGE SCALE GENOMIC DNA]</scope>
    <source>
        <strain evidence="2 3">CCMP1545</strain>
    </source>
</reference>
<dbReference type="Gene3D" id="3.40.50.150">
    <property type="entry name" value="Vaccinia Virus protein VP39"/>
    <property type="match status" value="1"/>
</dbReference>
<dbReference type="KEGG" id="mpp:MICPUCDRAFT_34549"/>
<dbReference type="OrthoDB" id="416496at2759"/>
<dbReference type="SUPFAM" id="SSF53335">
    <property type="entry name" value="S-adenosyl-L-methionine-dependent methyltransferases"/>
    <property type="match status" value="1"/>
</dbReference>
<dbReference type="PANTHER" id="PTHR45036:SF1">
    <property type="entry name" value="METHYLTRANSFERASE LIKE 7A"/>
    <property type="match status" value="1"/>
</dbReference>
<dbReference type="Proteomes" id="UP000001876">
    <property type="component" value="Unassembled WGS sequence"/>
</dbReference>
<dbReference type="GeneID" id="9686066"/>
<dbReference type="eggNOG" id="KOG4300">
    <property type="taxonomic scope" value="Eukaryota"/>
</dbReference>
<dbReference type="STRING" id="564608.C1MX48"/>